<dbReference type="PANTHER" id="PTHR40446">
    <property type="entry name" value="N-ACETYLGLUCOSAMINE-1-PHOSPHODIESTER ALPHA-N-ACETYLGLUCOSAMINIDASE"/>
    <property type="match status" value="1"/>
</dbReference>
<protein>
    <recommendedName>
        <fullName evidence="2">Phosphodiester glycosidase domain-containing protein</fullName>
    </recommendedName>
</protein>
<dbReference type="OrthoDB" id="9809781at2"/>
<dbReference type="PANTHER" id="PTHR40446:SF2">
    <property type="entry name" value="N-ACETYLGLUCOSAMINE-1-PHOSPHODIESTER ALPHA-N-ACETYLGLUCOSAMINIDASE"/>
    <property type="match status" value="1"/>
</dbReference>
<evidence type="ECO:0000313" key="3">
    <source>
        <dbReference type="EMBL" id="SDG87216.1"/>
    </source>
</evidence>
<feature type="signal peptide" evidence="1">
    <location>
        <begin position="1"/>
        <end position="20"/>
    </location>
</feature>
<evidence type="ECO:0000313" key="4">
    <source>
        <dbReference type="Proteomes" id="UP000199643"/>
    </source>
</evidence>
<reference evidence="4" key="1">
    <citation type="submission" date="2016-10" db="EMBL/GenBank/DDBJ databases">
        <authorList>
            <person name="Varghese N."/>
            <person name="Submissions S."/>
        </authorList>
    </citation>
    <scope>NUCLEOTIDE SEQUENCE [LARGE SCALE GENOMIC DNA]</scope>
    <source>
        <strain evidence="4">DSM 17933</strain>
    </source>
</reference>
<organism evidence="3 4">
    <name type="scientific">Pedobacter terrae</name>
    <dbReference type="NCBI Taxonomy" id="405671"/>
    <lineage>
        <taxon>Bacteria</taxon>
        <taxon>Pseudomonadati</taxon>
        <taxon>Bacteroidota</taxon>
        <taxon>Sphingobacteriia</taxon>
        <taxon>Sphingobacteriales</taxon>
        <taxon>Sphingobacteriaceae</taxon>
        <taxon>Pedobacter</taxon>
    </lineage>
</organism>
<accession>A0A1G7XSZ6</accession>
<name>A0A1G7XSZ6_9SPHI</name>
<dbReference type="RefSeq" id="WP_090501464.1">
    <property type="nucleotide sequence ID" value="NZ_FNCH01000012.1"/>
</dbReference>
<dbReference type="InterPro" id="IPR018711">
    <property type="entry name" value="NAGPA"/>
</dbReference>
<dbReference type="STRING" id="405671.SAMN05421827_11266"/>
<keyword evidence="4" id="KW-1185">Reference proteome</keyword>
<gene>
    <name evidence="3" type="ORF">SAMN05421827_11266</name>
</gene>
<keyword evidence="1" id="KW-0732">Signal</keyword>
<evidence type="ECO:0000259" key="2">
    <source>
        <dbReference type="Pfam" id="PF09992"/>
    </source>
</evidence>
<dbReference type="Proteomes" id="UP000199643">
    <property type="component" value="Unassembled WGS sequence"/>
</dbReference>
<dbReference type="AlphaFoldDB" id="A0A1G7XSZ6"/>
<feature type="chain" id="PRO_5011449595" description="Phosphodiester glycosidase domain-containing protein" evidence="1">
    <location>
        <begin position="21"/>
        <end position="291"/>
    </location>
</feature>
<dbReference type="Pfam" id="PF09992">
    <property type="entry name" value="NAGPA"/>
    <property type="match status" value="1"/>
</dbReference>
<proteinExistence type="predicted"/>
<evidence type="ECO:0000256" key="1">
    <source>
        <dbReference type="SAM" id="SignalP"/>
    </source>
</evidence>
<sequence>MLKKLFFPLALFIFSFSAFGQNADSIVVVKAKWHKNRVARQVVLFRHHFDQKNLFAANQNISFLEIKNTGRRAVFAIGAEEKELLKTSNFGLRDTAIAAINGNFFDVKNGGAVDFVHVNGKTINTNRLDKNGNRARHQEAAVVIENGKISIKKWDGTRDWETKLTAQNVMLNGPLLTLNHIDETLDTTSFSRLRHPRTCLGIKPNGRVILLAVDGRNENAAGMSLFELTKLMQWLGCTSAINFDGGGSTTLWVNGMPDHGVVNYPADNKKWDHEGQRKVANVILVKKQVRK</sequence>
<dbReference type="EMBL" id="FNCH01000012">
    <property type="protein sequence ID" value="SDG87216.1"/>
    <property type="molecule type" value="Genomic_DNA"/>
</dbReference>
<feature type="domain" description="Phosphodiester glycosidase" evidence="2">
    <location>
        <begin position="95"/>
        <end position="285"/>
    </location>
</feature>